<gene>
    <name evidence="2" type="ORF">GCM10011355_23820</name>
</gene>
<dbReference type="Pfam" id="PF03544">
    <property type="entry name" value="TonB_C"/>
    <property type="match status" value="1"/>
</dbReference>
<evidence type="ECO:0000313" key="3">
    <source>
        <dbReference type="Proteomes" id="UP000621856"/>
    </source>
</evidence>
<dbReference type="SUPFAM" id="SSF74653">
    <property type="entry name" value="TolA/TonB C-terminal domain"/>
    <property type="match status" value="1"/>
</dbReference>
<dbReference type="InterPro" id="IPR011990">
    <property type="entry name" value="TPR-like_helical_dom_sf"/>
</dbReference>
<dbReference type="GO" id="GO:0055085">
    <property type="term" value="P:transmembrane transport"/>
    <property type="evidence" value="ECO:0007669"/>
    <property type="project" value="InterPro"/>
</dbReference>
<dbReference type="InterPro" id="IPR037682">
    <property type="entry name" value="TonB_C"/>
</dbReference>
<proteinExistence type="predicted"/>
<comment type="caution">
    <text evidence="2">The sequence shown here is derived from an EMBL/GenBank/DDBJ whole genome shotgun (WGS) entry which is preliminary data.</text>
</comment>
<protein>
    <recommendedName>
        <fullName evidence="1">TonB C-terminal domain-containing protein</fullName>
    </recommendedName>
</protein>
<dbReference type="Proteomes" id="UP000621856">
    <property type="component" value="Unassembled WGS sequence"/>
</dbReference>
<dbReference type="PROSITE" id="PS52015">
    <property type="entry name" value="TONB_CTD"/>
    <property type="match status" value="1"/>
</dbReference>
<dbReference type="AlphaFoldDB" id="A0A8J3A498"/>
<evidence type="ECO:0000313" key="2">
    <source>
        <dbReference type="EMBL" id="GGH98970.1"/>
    </source>
</evidence>
<reference evidence="2" key="2">
    <citation type="submission" date="2020-09" db="EMBL/GenBank/DDBJ databases">
        <authorList>
            <person name="Sun Q."/>
            <person name="Zhou Y."/>
        </authorList>
    </citation>
    <scope>NUCLEOTIDE SEQUENCE</scope>
    <source>
        <strain evidence="2">CGMCC 1.14984</strain>
    </source>
</reference>
<name>A0A8J3A498_9PROT</name>
<reference evidence="2" key="1">
    <citation type="journal article" date="2014" name="Int. J. Syst. Evol. Microbiol.">
        <title>Complete genome sequence of Corynebacterium casei LMG S-19264T (=DSM 44701T), isolated from a smear-ripened cheese.</title>
        <authorList>
            <consortium name="US DOE Joint Genome Institute (JGI-PGF)"/>
            <person name="Walter F."/>
            <person name="Albersmeier A."/>
            <person name="Kalinowski J."/>
            <person name="Ruckert C."/>
        </authorList>
    </citation>
    <scope>NUCLEOTIDE SEQUENCE</scope>
    <source>
        <strain evidence="2">CGMCC 1.14984</strain>
    </source>
</reference>
<dbReference type="Gene3D" id="3.30.2420.10">
    <property type="entry name" value="TonB"/>
    <property type="match status" value="1"/>
</dbReference>
<feature type="domain" description="TonB C-terminal" evidence="1">
    <location>
        <begin position="305"/>
        <end position="401"/>
    </location>
</feature>
<dbReference type="SUPFAM" id="SSF48452">
    <property type="entry name" value="TPR-like"/>
    <property type="match status" value="1"/>
</dbReference>
<accession>A0A8J3A498</accession>
<organism evidence="2 3">
    <name type="scientific">Aquisalinus luteolus</name>
    <dbReference type="NCBI Taxonomy" id="1566827"/>
    <lineage>
        <taxon>Bacteria</taxon>
        <taxon>Pseudomonadati</taxon>
        <taxon>Pseudomonadota</taxon>
        <taxon>Alphaproteobacteria</taxon>
        <taxon>Parvularculales</taxon>
        <taxon>Parvularculaceae</taxon>
        <taxon>Aquisalinus</taxon>
    </lineage>
</organism>
<dbReference type="Gene3D" id="1.25.40.10">
    <property type="entry name" value="Tetratricopeptide repeat domain"/>
    <property type="match status" value="1"/>
</dbReference>
<dbReference type="EMBL" id="BMGZ01000002">
    <property type="protein sequence ID" value="GGH98970.1"/>
    <property type="molecule type" value="Genomic_DNA"/>
</dbReference>
<sequence length="404" mass="45518">MAILPVTRWGGSVSGRDVEFEGMSFFIQFFLMVMLVIQGHQGQLPVTTDMARQPDHEEALADFEQAVEDRLFWKALHYAGKAYNLASEADLPPQEMARYATAFGNAKAETGGFHDARDLFGECAELLAGLKDFTAERAFCILRKGELTGIMGETEEGLALIDQAVRIAEAGPQSREARRVSVLARFMDIVIAYDGTVMDEDHERAQYEKALALLPELEELMGKGEKHPAFLHALIGRYLYAEGEFRQALDHLVPAFDALDPYPSMGGFTWILLEEIKVAAQWRVVSRYDDALYVLHDGCATLDRNGITTVCIERSWYPPIPPEAVERNQFGFAELTYDIDIEGKPHNVRVLRSWPEDYFGETAAWYLGAWTFKPPVTDEGEVVAVTGVNEFFTFNPEKLYDEEY</sequence>
<evidence type="ECO:0000259" key="1">
    <source>
        <dbReference type="PROSITE" id="PS52015"/>
    </source>
</evidence>